<dbReference type="eggNOG" id="COG1012">
    <property type="taxonomic scope" value="Bacteria"/>
</dbReference>
<evidence type="ECO:0000259" key="6">
    <source>
        <dbReference type="Pfam" id="PF00171"/>
    </source>
</evidence>
<keyword evidence="2" id="KW-0521">NADP</keyword>
<gene>
    <name evidence="7" type="ORF">N783_13805</name>
</gene>
<dbReference type="InterPro" id="IPR016161">
    <property type="entry name" value="Ald_DH/histidinol_DH"/>
</dbReference>
<dbReference type="PROSITE" id="PS00687">
    <property type="entry name" value="ALDEHYDE_DEHYDR_GLU"/>
    <property type="match status" value="1"/>
</dbReference>
<dbReference type="InterPro" id="IPR051020">
    <property type="entry name" value="ALDH-related_metabolic_enz"/>
</dbReference>
<evidence type="ECO:0000256" key="5">
    <source>
        <dbReference type="RuleBase" id="RU003345"/>
    </source>
</evidence>
<dbReference type="STRING" id="1385511.GCA_000425225_02032"/>
<organism evidence="7 8">
    <name type="scientific">Pontibacillus marinus BH030004 = DSM 16465</name>
    <dbReference type="NCBI Taxonomy" id="1385511"/>
    <lineage>
        <taxon>Bacteria</taxon>
        <taxon>Bacillati</taxon>
        <taxon>Bacillota</taxon>
        <taxon>Bacilli</taxon>
        <taxon>Bacillales</taxon>
        <taxon>Bacillaceae</taxon>
        <taxon>Pontibacillus</taxon>
    </lineage>
</organism>
<dbReference type="FunFam" id="3.40.309.10:FF:000022">
    <property type="entry name" value="NADP-dependent glyceraldehyde-3-phosphate dehydrogenase"/>
    <property type="match status" value="1"/>
</dbReference>
<dbReference type="InterPro" id="IPR015590">
    <property type="entry name" value="Aldehyde_DH_dom"/>
</dbReference>
<keyword evidence="8" id="KW-1185">Reference proteome</keyword>
<dbReference type="AlphaFoldDB" id="A0A0A5G1B6"/>
<dbReference type="Gene3D" id="3.40.309.10">
    <property type="entry name" value="Aldehyde Dehydrogenase, Chain A, domain 2"/>
    <property type="match status" value="1"/>
</dbReference>
<dbReference type="InterPro" id="IPR016162">
    <property type="entry name" value="Ald_DH_N"/>
</dbReference>
<comment type="similarity">
    <text evidence="1 5">Belongs to the aldehyde dehydrogenase family.</text>
</comment>
<evidence type="ECO:0000313" key="7">
    <source>
        <dbReference type="EMBL" id="KGX85834.1"/>
    </source>
</evidence>
<feature type="domain" description="Aldehyde dehydrogenase" evidence="6">
    <location>
        <begin position="17"/>
        <end position="472"/>
    </location>
</feature>
<evidence type="ECO:0000256" key="1">
    <source>
        <dbReference type="ARBA" id="ARBA00009986"/>
    </source>
</evidence>
<sequence length="480" mass="51902">MTITTHQAFKTLIHGEWNESQSKATIEINSPHKNDLIGSVPSLSQEELNDSIEKTVAAQDQWAQTSLQERAEILNKWADILEERQEDIGETIMQEVAKKKSSAVSEVSRTADYIRHTVEDALRIHGEVMRGDSFKGGSPSKIGMVEKEPLGTILAIGPFNYPVNLSASKVAPALMMGNSVIFKPATQGAISGIKMIEALIDAGLPKSLVTLATGRGSVIGDYLVQHPGVDMITFTGGTGTGRHIAQLSTMVPLVLELGGKDPAIVLNDADLDKAAEEIVAGAYSYSGQRCTAIKRVLVQDEVADQLVERITNKVKSLKVGMPEDNAVITPLINTKSADFVQSLIDDAKNQGASVLVGDKREDNLIYPTLLDHVTSDMKVAWEEPFGPVLPIIRISNENEAIELSNQSDYGLQASVFTKDTENAMKIADKLKVGSVQINAKTERGPDHFPFLGVKGSGLGVQGIRNSLLSVVRDKVKILNM</sequence>
<proteinExistence type="inferred from homology"/>
<dbReference type="Proteomes" id="UP000030403">
    <property type="component" value="Unassembled WGS sequence"/>
</dbReference>
<reference evidence="7 8" key="1">
    <citation type="submission" date="2013-08" db="EMBL/GenBank/DDBJ databases">
        <authorList>
            <person name="Huang J."/>
            <person name="Wang G."/>
        </authorList>
    </citation>
    <scope>NUCLEOTIDE SEQUENCE [LARGE SCALE GENOMIC DNA]</scope>
    <source>
        <strain evidence="7 8">BH030004</strain>
    </source>
</reference>
<dbReference type="InterPro" id="IPR016160">
    <property type="entry name" value="Ald_DH_CS_CYS"/>
</dbReference>
<evidence type="ECO:0000256" key="4">
    <source>
        <dbReference type="PROSITE-ProRule" id="PRU10007"/>
    </source>
</evidence>
<protein>
    <submittedName>
        <fullName evidence="7">Glyceraldehyde-3-phosphate dehydrogenase</fullName>
    </submittedName>
</protein>
<evidence type="ECO:0000313" key="8">
    <source>
        <dbReference type="Proteomes" id="UP000030403"/>
    </source>
</evidence>
<dbReference type="Gene3D" id="3.40.605.10">
    <property type="entry name" value="Aldehyde Dehydrogenase, Chain A, domain 1"/>
    <property type="match status" value="1"/>
</dbReference>
<dbReference type="CDD" id="cd07082">
    <property type="entry name" value="ALDH_F11_NP-GAPDH"/>
    <property type="match status" value="1"/>
</dbReference>
<dbReference type="PANTHER" id="PTHR42991">
    <property type="entry name" value="ALDEHYDE DEHYDROGENASE"/>
    <property type="match status" value="1"/>
</dbReference>
<feature type="active site" evidence="4">
    <location>
        <position position="256"/>
    </location>
</feature>
<evidence type="ECO:0000256" key="3">
    <source>
        <dbReference type="ARBA" id="ARBA00023002"/>
    </source>
</evidence>
<dbReference type="PANTHER" id="PTHR42991:SF1">
    <property type="entry name" value="ALDEHYDE DEHYDROGENASE"/>
    <property type="match status" value="1"/>
</dbReference>
<name>A0A0A5G1B6_9BACI</name>
<dbReference type="InterPro" id="IPR029510">
    <property type="entry name" value="Ald_DH_CS_GLU"/>
</dbReference>
<dbReference type="PROSITE" id="PS00070">
    <property type="entry name" value="ALDEHYDE_DEHYDR_CYS"/>
    <property type="match status" value="1"/>
</dbReference>
<dbReference type="GO" id="GO:0008911">
    <property type="term" value="F:lactaldehyde dehydrogenase (NAD+) activity"/>
    <property type="evidence" value="ECO:0007669"/>
    <property type="project" value="TreeGrafter"/>
</dbReference>
<dbReference type="InterPro" id="IPR016163">
    <property type="entry name" value="Ald_DH_C"/>
</dbReference>
<accession>A0A0A5G1B6</accession>
<keyword evidence="3 5" id="KW-0560">Oxidoreductase</keyword>
<evidence type="ECO:0000256" key="2">
    <source>
        <dbReference type="ARBA" id="ARBA00022857"/>
    </source>
</evidence>
<comment type="caution">
    <text evidence="7">The sequence shown here is derived from an EMBL/GenBank/DDBJ whole genome shotgun (WGS) entry which is preliminary data.</text>
</comment>
<dbReference type="EMBL" id="AVPF01000036">
    <property type="protein sequence ID" value="KGX85834.1"/>
    <property type="molecule type" value="Genomic_DNA"/>
</dbReference>
<dbReference type="Pfam" id="PF00171">
    <property type="entry name" value="Aldedh"/>
    <property type="match status" value="1"/>
</dbReference>
<dbReference type="SUPFAM" id="SSF53720">
    <property type="entry name" value="ALDH-like"/>
    <property type="match status" value="1"/>
</dbReference>